<protein>
    <recommendedName>
        <fullName evidence="3">EthD domain-containing protein</fullName>
    </recommendedName>
</protein>
<name>A0ABQ3EDV5_9GAMM</name>
<dbReference type="EMBL" id="BMZI01000011">
    <property type="protein sequence ID" value="GHB34651.1"/>
    <property type="molecule type" value="Genomic_DNA"/>
</dbReference>
<dbReference type="InterPro" id="IPR011008">
    <property type="entry name" value="Dimeric_a/b-barrel"/>
</dbReference>
<dbReference type="Gene3D" id="3.30.70.100">
    <property type="match status" value="1"/>
</dbReference>
<sequence>MTIAIYELSMIRLDDAKKLEVIDGKIRALSSDIWNELKGSYIYRRISDTSGPEGLQFPKDMQQTAEIAFPWPGHDVVLATKYGQMEKLVDSLGLHSNIERCDEYIAERRVVLDKGSIREGYPSNGISYLYGLYFHNDLMPSAIDRMWGNHPETVERVHIGVGRYTQWWIKDREKDAASIGGVAELHFPTEEDLVKRLFDSERGQKEVVTDQKGFMKGGMPRVFSRQYVI</sequence>
<proteinExistence type="predicted"/>
<accession>A0ABQ3EDV5</accession>
<keyword evidence="2" id="KW-1185">Reference proteome</keyword>
<gene>
    <name evidence="1" type="ORF">GCM10009038_37280</name>
</gene>
<organism evidence="1 2">
    <name type="scientific">Salinicola rhizosphaerae</name>
    <dbReference type="NCBI Taxonomy" id="1443141"/>
    <lineage>
        <taxon>Bacteria</taxon>
        <taxon>Pseudomonadati</taxon>
        <taxon>Pseudomonadota</taxon>
        <taxon>Gammaproteobacteria</taxon>
        <taxon>Oceanospirillales</taxon>
        <taxon>Halomonadaceae</taxon>
        <taxon>Salinicola</taxon>
    </lineage>
</organism>
<evidence type="ECO:0008006" key="3">
    <source>
        <dbReference type="Google" id="ProtNLM"/>
    </source>
</evidence>
<dbReference type="Proteomes" id="UP000646745">
    <property type="component" value="Unassembled WGS sequence"/>
</dbReference>
<reference evidence="2" key="1">
    <citation type="journal article" date="2019" name="Int. J. Syst. Evol. Microbiol.">
        <title>The Global Catalogue of Microorganisms (GCM) 10K type strain sequencing project: providing services to taxonomists for standard genome sequencing and annotation.</title>
        <authorList>
            <consortium name="The Broad Institute Genomics Platform"/>
            <consortium name="The Broad Institute Genome Sequencing Center for Infectious Disease"/>
            <person name="Wu L."/>
            <person name="Ma J."/>
        </authorList>
    </citation>
    <scope>NUCLEOTIDE SEQUENCE [LARGE SCALE GENOMIC DNA]</scope>
    <source>
        <strain evidence="2">KCTC 32998</strain>
    </source>
</reference>
<evidence type="ECO:0000313" key="2">
    <source>
        <dbReference type="Proteomes" id="UP000646745"/>
    </source>
</evidence>
<evidence type="ECO:0000313" key="1">
    <source>
        <dbReference type="EMBL" id="GHB34651.1"/>
    </source>
</evidence>
<dbReference type="RefSeq" id="WP_189446257.1">
    <property type="nucleotide sequence ID" value="NZ_BMZI01000011.1"/>
</dbReference>
<dbReference type="SUPFAM" id="SSF54909">
    <property type="entry name" value="Dimeric alpha+beta barrel"/>
    <property type="match status" value="1"/>
</dbReference>
<comment type="caution">
    <text evidence="1">The sequence shown here is derived from an EMBL/GenBank/DDBJ whole genome shotgun (WGS) entry which is preliminary data.</text>
</comment>